<evidence type="ECO:0000256" key="4">
    <source>
        <dbReference type="ARBA" id="ARBA00022723"/>
    </source>
</evidence>
<dbReference type="Gene3D" id="3.90.1150.10">
    <property type="entry name" value="Aspartate Aminotransferase, domain 1"/>
    <property type="match status" value="1"/>
</dbReference>
<dbReference type="InterPro" id="IPR000192">
    <property type="entry name" value="Aminotrans_V_dom"/>
</dbReference>
<keyword evidence="6" id="KW-0408">Iron</keyword>
<proteinExistence type="inferred from homology"/>
<evidence type="ECO:0000256" key="2">
    <source>
        <dbReference type="ARBA" id="ARBA00006490"/>
    </source>
</evidence>
<comment type="cofactor">
    <cofactor evidence="1">
        <name>pyridoxal 5'-phosphate</name>
        <dbReference type="ChEBI" id="CHEBI:597326"/>
    </cofactor>
</comment>
<feature type="domain" description="Aminotransferase class V" evidence="9">
    <location>
        <begin position="4"/>
        <end position="373"/>
    </location>
</feature>
<evidence type="ECO:0000256" key="8">
    <source>
        <dbReference type="ARBA" id="ARBA00050776"/>
    </source>
</evidence>
<keyword evidence="7" id="KW-0411">Iron-sulfur</keyword>
<evidence type="ECO:0000256" key="6">
    <source>
        <dbReference type="ARBA" id="ARBA00023004"/>
    </source>
</evidence>
<comment type="catalytic activity">
    <reaction evidence="8">
        <text>(sulfur carrier)-H + L-cysteine = (sulfur carrier)-SH + L-alanine</text>
        <dbReference type="Rhea" id="RHEA:43892"/>
        <dbReference type="Rhea" id="RHEA-COMP:14737"/>
        <dbReference type="Rhea" id="RHEA-COMP:14739"/>
        <dbReference type="ChEBI" id="CHEBI:29917"/>
        <dbReference type="ChEBI" id="CHEBI:35235"/>
        <dbReference type="ChEBI" id="CHEBI:57972"/>
        <dbReference type="ChEBI" id="CHEBI:64428"/>
        <dbReference type="EC" id="2.8.1.7"/>
    </reaction>
</comment>
<dbReference type="Pfam" id="PF00266">
    <property type="entry name" value="Aminotran_5"/>
    <property type="match status" value="1"/>
</dbReference>
<dbReference type="Proteomes" id="UP001143545">
    <property type="component" value="Unassembled WGS sequence"/>
</dbReference>
<dbReference type="AlphaFoldDB" id="A0A9W6B7H6"/>
<dbReference type="Gene3D" id="3.40.640.10">
    <property type="entry name" value="Type I PLP-dependent aspartate aminotransferase-like (Major domain)"/>
    <property type="match status" value="1"/>
</dbReference>
<dbReference type="InterPro" id="IPR016454">
    <property type="entry name" value="Cysteine_dSase"/>
</dbReference>
<evidence type="ECO:0000256" key="1">
    <source>
        <dbReference type="ARBA" id="ARBA00001933"/>
    </source>
</evidence>
<dbReference type="EMBL" id="BRVP01000015">
    <property type="protein sequence ID" value="GLB53237.1"/>
    <property type="molecule type" value="Genomic_DNA"/>
</dbReference>
<keyword evidence="4" id="KW-0479">Metal-binding</keyword>
<comment type="caution">
    <text evidence="10">The sequence shown here is derived from an EMBL/GenBank/DDBJ whole genome shotgun (WGS) entry which is preliminary data.</text>
</comment>
<keyword evidence="5" id="KW-0663">Pyridoxal phosphate</keyword>
<dbReference type="PIRSF" id="PIRSF005572">
    <property type="entry name" value="NifS"/>
    <property type="match status" value="1"/>
</dbReference>
<evidence type="ECO:0000313" key="11">
    <source>
        <dbReference type="Proteomes" id="UP001143545"/>
    </source>
</evidence>
<evidence type="ECO:0000256" key="3">
    <source>
        <dbReference type="ARBA" id="ARBA00022679"/>
    </source>
</evidence>
<dbReference type="PANTHER" id="PTHR11601">
    <property type="entry name" value="CYSTEINE DESULFURYLASE FAMILY MEMBER"/>
    <property type="match status" value="1"/>
</dbReference>
<dbReference type="RefSeq" id="WP_281755011.1">
    <property type="nucleotide sequence ID" value="NZ_BRVP01000015.1"/>
</dbReference>
<evidence type="ECO:0000256" key="7">
    <source>
        <dbReference type="ARBA" id="ARBA00023014"/>
    </source>
</evidence>
<organism evidence="10 11">
    <name type="scientific">Neptunitalea chrysea</name>
    <dbReference type="NCBI Taxonomy" id="1647581"/>
    <lineage>
        <taxon>Bacteria</taxon>
        <taxon>Pseudomonadati</taxon>
        <taxon>Bacteroidota</taxon>
        <taxon>Flavobacteriia</taxon>
        <taxon>Flavobacteriales</taxon>
        <taxon>Flavobacteriaceae</taxon>
        <taxon>Neptunitalea</taxon>
    </lineage>
</organism>
<keyword evidence="11" id="KW-1185">Reference proteome</keyword>
<evidence type="ECO:0000313" key="10">
    <source>
        <dbReference type="EMBL" id="GLB53237.1"/>
    </source>
</evidence>
<dbReference type="GO" id="GO:0046872">
    <property type="term" value="F:metal ion binding"/>
    <property type="evidence" value="ECO:0007669"/>
    <property type="project" value="UniProtKB-KW"/>
</dbReference>
<dbReference type="InterPro" id="IPR015421">
    <property type="entry name" value="PyrdxlP-dep_Trfase_major"/>
</dbReference>
<comment type="similarity">
    <text evidence="2">Belongs to the class-V pyridoxal-phosphate-dependent aminotransferase family. NifS/IscS subfamily.</text>
</comment>
<sequence length="384" mass="42234">MKKVYLDNAATTKVDAEVIQKMSQVLTDFYGNPSSTHSFGKSAKTMVEKARKSISKCIGADTTEIIFTSGGTEANNMILRSAVRDLKVEVIITSNIEHHAVLNTVLQLQSDYGIEVLYVDLDTNGNVDLTKFERLLGENEERKVLVSLMHVNNEIGNILPIEKVGLLCKAYGVYFHSDTVQSITHFSFDLQHMNVDFLTASAHKFHGPKGVGFTYIKKGLGIKPLLFGGEQERGLRAGTEAVHNIIGLETAFVKAVSTSDTTEEQLTFIKQYFMNRLTEHFSGVTFNGNSGVIENSVNTILNVCFPFSAEKGKLLLFHLDLLGGIACSAGSACQSGSNKPSHVLTAILSEDDLAKPSIRFSFSKETTTEDIDYTVQKLIDFDKK</sequence>
<dbReference type="SUPFAM" id="SSF53383">
    <property type="entry name" value="PLP-dependent transferases"/>
    <property type="match status" value="1"/>
</dbReference>
<dbReference type="GO" id="GO:0051536">
    <property type="term" value="F:iron-sulfur cluster binding"/>
    <property type="evidence" value="ECO:0007669"/>
    <property type="project" value="UniProtKB-KW"/>
</dbReference>
<dbReference type="InterPro" id="IPR015424">
    <property type="entry name" value="PyrdxlP-dep_Trfase"/>
</dbReference>
<accession>A0A9W6B7H6</accession>
<name>A0A9W6B7H6_9FLAO</name>
<protein>
    <submittedName>
        <fullName evidence="10">Cysteine desulfurase</fullName>
    </submittedName>
</protein>
<reference evidence="10" key="1">
    <citation type="submission" date="2022-07" db="EMBL/GenBank/DDBJ databases">
        <title>Taxonomy of Novel Oxalotrophic and Methylotrophic Bacteria.</title>
        <authorList>
            <person name="Sahin N."/>
            <person name="Tani A."/>
        </authorList>
    </citation>
    <scope>NUCLEOTIDE SEQUENCE</scope>
    <source>
        <strain evidence="10">AM327</strain>
    </source>
</reference>
<dbReference type="GO" id="GO:0031071">
    <property type="term" value="F:cysteine desulfurase activity"/>
    <property type="evidence" value="ECO:0007669"/>
    <property type="project" value="UniProtKB-EC"/>
</dbReference>
<gene>
    <name evidence="10" type="ORF">NBRC110019_22770</name>
</gene>
<evidence type="ECO:0000256" key="5">
    <source>
        <dbReference type="ARBA" id="ARBA00022898"/>
    </source>
</evidence>
<evidence type="ECO:0000259" key="9">
    <source>
        <dbReference type="Pfam" id="PF00266"/>
    </source>
</evidence>
<dbReference type="PANTHER" id="PTHR11601:SF34">
    <property type="entry name" value="CYSTEINE DESULFURASE"/>
    <property type="match status" value="1"/>
</dbReference>
<keyword evidence="3" id="KW-0808">Transferase</keyword>
<dbReference type="InterPro" id="IPR015422">
    <property type="entry name" value="PyrdxlP-dep_Trfase_small"/>
</dbReference>
<dbReference type="Gene3D" id="1.10.260.50">
    <property type="match status" value="1"/>
</dbReference>